<feature type="signal peptide" evidence="1">
    <location>
        <begin position="1"/>
        <end position="19"/>
    </location>
</feature>
<dbReference type="EMBL" id="BAABRV010000001">
    <property type="protein sequence ID" value="GAA5531896.1"/>
    <property type="molecule type" value="Genomic_DNA"/>
</dbReference>
<dbReference type="Proteomes" id="UP001404956">
    <property type="component" value="Unassembled WGS sequence"/>
</dbReference>
<keyword evidence="1" id="KW-0732">Signal</keyword>
<feature type="chain" id="PRO_5046887510" description="DUF4232 domain-containing protein" evidence="1">
    <location>
        <begin position="20"/>
        <end position="148"/>
    </location>
</feature>
<dbReference type="RefSeq" id="WP_345450497.1">
    <property type="nucleotide sequence ID" value="NZ_BAABRV010000001.1"/>
</dbReference>
<dbReference type="PROSITE" id="PS51257">
    <property type="entry name" value="PROKAR_LIPOPROTEIN"/>
    <property type="match status" value="1"/>
</dbReference>
<accession>A0ABP9XBM6</accession>
<sequence>MRNVAGILLLGLLTACAPAATTPRTQLAAQAIVQGGLLTVTVVNVGPYDVLLEDTCPRPFTIGYNVLPVTGGTSASTEGQPCVAAPLPPRLWRVGEGISSSMTLALPSGMQTLEAWARPQVRLAPGGKAQGVVRTLNVVTPAFTLMVP</sequence>
<reference evidence="2 3" key="1">
    <citation type="submission" date="2024-02" db="EMBL/GenBank/DDBJ databases">
        <title>Deinococcus aluminii NBRC 112889.</title>
        <authorList>
            <person name="Ichikawa N."/>
            <person name="Katano-Makiyama Y."/>
            <person name="Hidaka K."/>
        </authorList>
    </citation>
    <scope>NUCLEOTIDE SEQUENCE [LARGE SCALE GENOMIC DNA]</scope>
    <source>
        <strain evidence="2 3">NBRC 112889</strain>
    </source>
</reference>
<evidence type="ECO:0008006" key="4">
    <source>
        <dbReference type="Google" id="ProtNLM"/>
    </source>
</evidence>
<evidence type="ECO:0000313" key="3">
    <source>
        <dbReference type="Proteomes" id="UP001404956"/>
    </source>
</evidence>
<organism evidence="2 3">
    <name type="scientific">Deinococcus aluminii</name>
    <dbReference type="NCBI Taxonomy" id="1656885"/>
    <lineage>
        <taxon>Bacteria</taxon>
        <taxon>Thermotogati</taxon>
        <taxon>Deinococcota</taxon>
        <taxon>Deinococci</taxon>
        <taxon>Deinococcales</taxon>
        <taxon>Deinococcaceae</taxon>
        <taxon>Deinococcus</taxon>
    </lineage>
</organism>
<evidence type="ECO:0000256" key="1">
    <source>
        <dbReference type="SAM" id="SignalP"/>
    </source>
</evidence>
<gene>
    <name evidence="2" type="ORF">Dalu01_00271</name>
</gene>
<evidence type="ECO:0000313" key="2">
    <source>
        <dbReference type="EMBL" id="GAA5531896.1"/>
    </source>
</evidence>
<protein>
    <recommendedName>
        <fullName evidence="4">DUF4232 domain-containing protein</fullName>
    </recommendedName>
</protein>
<proteinExistence type="predicted"/>
<name>A0ABP9XBM6_9DEIO</name>
<keyword evidence="3" id="KW-1185">Reference proteome</keyword>
<comment type="caution">
    <text evidence="2">The sequence shown here is derived from an EMBL/GenBank/DDBJ whole genome shotgun (WGS) entry which is preliminary data.</text>
</comment>